<organism evidence="9 10">
    <name type="scientific">Sinocyclocheilus rhinocerous</name>
    <dbReference type="NCBI Taxonomy" id="307959"/>
    <lineage>
        <taxon>Eukaryota</taxon>
        <taxon>Metazoa</taxon>
        <taxon>Chordata</taxon>
        <taxon>Craniata</taxon>
        <taxon>Vertebrata</taxon>
        <taxon>Euteleostomi</taxon>
        <taxon>Actinopterygii</taxon>
        <taxon>Neopterygii</taxon>
        <taxon>Teleostei</taxon>
        <taxon>Ostariophysi</taxon>
        <taxon>Cypriniformes</taxon>
        <taxon>Cyprinidae</taxon>
        <taxon>Cyprininae</taxon>
        <taxon>Sinocyclocheilus</taxon>
    </lineage>
</organism>
<dbReference type="Pfam" id="PF17763">
    <property type="entry name" value="Asparaginase_C"/>
    <property type="match status" value="1"/>
</dbReference>
<dbReference type="PRINTS" id="PR00139">
    <property type="entry name" value="ASNGLNASE"/>
</dbReference>
<dbReference type="GO" id="GO:0004067">
    <property type="term" value="F:asparaginase activity"/>
    <property type="evidence" value="ECO:0007669"/>
    <property type="project" value="UniProtKB-UniRule"/>
</dbReference>
<dbReference type="Pfam" id="PF12796">
    <property type="entry name" value="Ank_2"/>
    <property type="match status" value="1"/>
</dbReference>
<dbReference type="PANTHER" id="PTHR11707">
    <property type="entry name" value="L-ASPARAGINASE"/>
    <property type="match status" value="1"/>
</dbReference>
<dbReference type="PRINTS" id="PR01415">
    <property type="entry name" value="ANKYRIN"/>
</dbReference>
<feature type="repeat" description="ANK" evidence="3">
    <location>
        <begin position="550"/>
        <end position="582"/>
    </location>
</feature>
<sequence>MGRSEFDMAEWKHTPSAPSSASMTSLARALSRSKLSQPDAFQLQKSVSRSAAGQSRRRFSSSSESPDISPNVEARVLVINTGGTIGMTYHNNVLSPEPNALVETLRKLPILHDEQYAQQTRLYEYYKPPENTLVLPKTTHSADPLFHGLSKQNKRIVYRVLEYSPLLDSCNMTTDDWATIGKDIEKHYEQYDGFVILHGTDTMAYTASALSFMCENLGKPVILTGSQVPIYEMRNDGRDNLLGALLIAGQFVIPEVCLYFHHKLYRGNRVTKVDAASFNAFTSPNLPPLANAEVDIKINWDTVWRANTTAKFTVNTQMNRNVGLLRLFPGITADTVRAFLQPPMDGIVLETYGSGNAPDNRADLLDEIRKATERGLIMINCTQCLRGSVTTSYATGQALSDAGLVAGCDMTPEAALSKLSYVLAKQNLSIEEKKKMLSRNLRGEMIADLGGAKLSLSDSRFIQVIAKSLSISCKEELEAIRDALTPTLVCVAAKIGDIEALEAIREMGTDLSNADYDGRTPLHIAACEGHLKVVEYLLGKGATVYARDRFGDTPLRNAVRFRHKDVVRLLRKTGAHFSREEMEDAGTELCSLAASGDLEGLEIWQLAGVDMTMCSYDGQTPIEVASATGCEEVVEFLKQATSYQTQVWNIKLLTSICVYILCVYIYIYIYTVCTESIQTPLNFSLFVILQPFAKII</sequence>
<protein>
    <recommendedName>
        <fullName evidence="1">asparaginase</fullName>
        <ecNumber evidence="1">3.5.1.1</ecNumber>
    </recommendedName>
</protein>
<dbReference type="GO" id="GO:0009066">
    <property type="term" value="P:aspartate family amino acid metabolic process"/>
    <property type="evidence" value="ECO:0007669"/>
    <property type="project" value="UniProtKB-ARBA"/>
</dbReference>
<name>A0A673KJ65_9TELE</name>
<dbReference type="Gene3D" id="3.40.50.40">
    <property type="match status" value="1"/>
</dbReference>
<evidence type="ECO:0000259" key="7">
    <source>
        <dbReference type="Pfam" id="PF00710"/>
    </source>
</evidence>
<dbReference type="InterPro" id="IPR027475">
    <property type="entry name" value="Asparaginase/glutaminase_AS2"/>
</dbReference>
<evidence type="ECO:0000313" key="9">
    <source>
        <dbReference type="Ensembl" id="ENSSRHP00000065757.1"/>
    </source>
</evidence>
<dbReference type="Pfam" id="PF00710">
    <property type="entry name" value="Asparaginase"/>
    <property type="match status" value="1"/>
</dbReference>
<dbReference type="InterPro" id="IPR006033">
    <property type="entry name" value="AsnA_fam"/>
</dbReference>
<feature type="transmembrane region" description="Helical" evidence="6">
    <location>
        <begin position="652"/>
        <end position="670"/>
    </location>
</feature>
<evidence type="ECO:0000256" key="4">
    <source>
        <dbReference type="PROSITE-ProRule" id="PRU10100"/>
    </source>
</evidence>
<dbReference type="PANTHER" id="PTHR11707:SF28">
    <property type="entry name" value="60 KDA LYSOPHOSPHOLIPASE"/>
    <property type="match status" value="1"/>
</dbReference>
<feature type="active site" evidence="4">
    <location>
        <position position="200"/>
    </location>
</feature>
<evidence type="ECO:0000259" key="8">
    <source>
        <dbReference type="Pfam" id="PF17763"/>
    </source>
</evidence>
<dbReference type="Ensembl" id="ENSSRHT00000067566.1">
    <property type="protein sequence ID" value="ENSSRHP00000065757.1"/>
    <property type="gene ID" value="ENSSRHG00000032708.1"/>
</dbReference>
<dbReference type="Proteomes" id="UP000472270">
    <property type="component" value="Unassembled WGS sequence"/>
</dbReference>
<keyword evidence="6" id="KW-0812">Transmembrane</keyword>
<feature type="repeat" description="ANK" evidence="3">
    <location>
        <begin position="517"/>
        <end position="549"/>
    </location>
</feature>
<dbReference type="InterPro" id="IPR036152">
    <property type="entry name" value="Asp/glu_Ase-like_sf"/>
</dbReference>
<dbReference type="SFLD" id="SFLDS00057">
    <property type="entry name" value="Glutaminase/Asparaginase"/>
    <property type="match status" value="1"/>
</dbReference>
<gene>
    <name evidence="9" type="primary">LOC107732472</name>
</gene>
<dbReference type="InterPro" id="IPR027474">
    <property type="entry name" value="L-asparaginase_N"/>
</dbReference>
<dbReference type="CDD" id="cd08963">
    <property type="entry name" value="L-asparaginase_I"/>
    <property type="match status" value="1"/>
</dbReference>
<dbReference type="InterPro" id="IPR027473">
    <property type="entry name" value="L-asparaginase_C"/>
</dbReference>
<dbReference type="InterPro" id="IPR041725">
    <property type="entry name" value="L-asparaginase_I"/>
</dbReference>
<dbReference type="NCBIfam" id="TIGR00519">
    <property type="entry name" value="asnASE_I"/>
    <property type="match status" value="1"/>
</dbReference>
<dbReference type="AlphaFoldDB" id="A0A673KJ65"/>
<dbReference type="Gene3D" id="1.25.40.20">
    <property type="entry name" value="Ankyrin repeat-containing domain"/>
    <property type="match status" value="2"/>
</dbReference>
<dbReference type="InterPro" id="IPR037152">
    <property type="entry name" value="L-asparaginase_N_sf"/>
</dbReference>
<reference evidence="9" key="1">
    <citation type="submission" date="2025-08" db="UniProtKB">
        <authorList>
            <consortium name="Ensembl"/>
        </authorList>
    </citation>
    <scope>IDENTIFICATION</scope>
</reference>
<feature type="compositionally biased region" description="Low complexity" evidence="5">
    <location>
        <begin position="46"/>
        <end position="68"/>
    </location>
</feature>
<dbReference type="InterPro" id="IPR036770">
    <property type="entry name" value="Ankyrin_rpt-contain_sf"/>
</dbReference>
<dbReference type="PROSITE" id="PS51732">
    <property type="entry name" value="ASN_GLN_ASE_3"/>
    <property type="match status" value="1"/>
</dbReference>
<evidence type="ECO:0000256" key="1">
    <source>
        <dbReference type="ARBA" id="ARBA00012920"/>
    </source>
</evidence>
<dbReference type="SMART" id="SM00870">
    <property type="entry name" value="Asparaginase"/>
    <property type="match status" value="1"/>
</dbReference>
<dbReference type="PROSITE" id="PS50297">
    <property type="entry name" value="ANK_REP_REGION"/>
    <property type="match status" value="1"/>
</dbReference>
<dbReference type="PROSITE" id="PS50088">
    <property type="entry name" value="ANK_REPEAT"/>
    <property type="match status" value="2"/>
</dbReference>
<evidence type="ECO:0000256" key="3">
    <source>
        <dbReference type="PROSITE-ProRule" id="PRU00023"/>
    </source>
</evidence>
<dbReference type="InterPro" id="IPR002110">
    <property type="entry name" value="Ankyrin_rpt"/>
</dbReference>
<accession>A0A673KJ65</accession>
<evidence type="ECO:0000256" key="5">
    <source>
        <dbReference type="SAM" id="MobiDB-lite"/>
    </source>
</evidence>
<evidence type="ECO:0000256" key="2">
    <source>
        <dbReference type="ARBA" id="ARBA00022801"/>
    </source>
</evidence>
<dbReference type="PIRSF" id="PIRSF500176">
    <property type="entry name" value="L_ASNase"/>
    <property type="match status" value="1"/>
</dbReference>
<reference evidence="9" key="2">
    <citation type="submission" date="2025-09" db="UniProtKB">
        <authorList>
            <consortium name="Ensembl"/>
        </authorList>
    </citation>
    <scope>IDENTIFICATION</scope>
</reference>
<dbReference type="PIRSF" id="PIRSF001220">
    <property type="entry name" value="L-ASNase_gatD"/>
    <property type="match status" value="1"/>
</dbReference>
<proteinExistence type="predicted"/>
<keyword evidence="10" id="KW-1185">Reference proteome</keyword>
<feature type="compositionally biased region" description="Low complexity" evidence="5">
    <location>
        <begin position="14"/>
        <end position="36"/>
    </location>
</feature>
<dbReference type="SUPFAM" id="SSF53774">
    <property type="entry name" value="Glutaminase/Asparaginase"/>
    <property type="match status" value="1"/>
</dbReference>
<dbReference type="PROSITE" id="PS00917">
    <property type="entry name" value="ASN_GLN_ASE_2"/>
    <property type="match status" value="1"/>
</dbReference>
<dbReference type="InterPro" id="IPR006034">
    <property type="entry name" value="Asparaginase/glutaminase-like"/>
</dbReference>
<dbReference type="SMART" id="SM00248">
    <property type="entry name" value="ANK"/>
    <property type="match status" value="4"/>
</dbReference>
<keyword evidence="6" id="KW-0472">Membrane</keyword>
<dbReference type="Gene3D" id="3.40.50.1170">
    <property type="entry name" value="L-asparaginase, N-terminal domain"/>
    <property type="match status" value="1"/>
</dbReference>
<feature type="compositionally biased region" description="Basic and acidic residues" evidence="5">
    <location>
        <begin position="1"/>
        <end position="13"/>
    </location>
</feature>
<feature type="region of interest" description="Disordered" evidence="5">
    <location>
        <begin position="1"/>
        <end position="68"/>
    </location>
</feature>
<keyword evidence="6" id="KW-1133">Transmembrane helix</keyword>
<feature type="domain" description="L-asparaginase N-terminal" evidence="7">
    <location>
        <begin position="75"/>
        <end position="302"/>
    </location>
</feature>
<dbReference type="EC" id="3.5.1.1" evidence="1"/>
<evidence type="ECO:0000313" key="10">
    <source>
        <dbReference type="Proteomes" id="UP000472270"/>
    </source>
</evidence>
<keyword evidence="2" id="KW-0378">Hydrolase</keyword>
<dbReference type="InterPro" id="IPR040919">
    <property type="entry name" value="Asparaginase_C"/>
</dbReference>
<keyword evidence="3" id="KW-0040">ANK repeat</keyword>
<dbReference type="SUPFAM" id="SSF48403">
    <property type="entry name" value="Ankyrin repeat"/>
    <property type="match status" value="1"/>
</dbReference>
<feature type="domain" description="Asparaginase/glutaminase C-terminal" evidence="8">
    <location>
        <begin position="321"/>
        <end position="436"/>
    </location>
</feature>
<evidence type="ECO:0000256" key="6">
    <source>
        <dbReference type="SAM" id="Phobius"/>
    </source>
</evidence>